<gene>
    <name evidence="1" type="ORF">REG_1864</name>
</gene>
<dbReference type="HOGENOM" id="CLU_2218290_0_0_6"/>
<protein>
    <submittedName>
        <fullName evidence="1">Uncharacterized protein</fullName>
    </submittedName>
</protein>
<evidence type="ECO:0000313" key="2">
    <source>
        <dbReference type="Proteomes" id="UP000005726"/>
    </source>
</evidence>
<evidence type="ECO:0000313" key="1">
    <source>
        <dbReference type="EMBL" id="EFL91197.1"/>
    </source>
</evidence>
<organism evidence="1 2">
    <name type="scientific">Candidatus Regiella insecticola LSR1</name>
    <dbReference type="NCBI Taxonomy" id="663321"/>
    <lineage>
        <taxon>Bacteria</taxon>
        <taxon>Pseudomonadati</taxon>
        <taxon>Pseudomonadota</taxon>
        <taxon>Gammaproteobacteria</taxon>
        <taxon>Enterobacterales</taxon>
        <taxon>Enterobacteriaceae</taxon>
        <taxon>aphid secondary symbionts</taxon>
        <taxon>Candidatus Regiella</taxon>
    </lineage>
</organism>
<reference evidence="1" key="1">
    <citation type="journal article" date="2009" name="Environ. Microbiol.">
        <title>Dynamics of genome evolution in facultative symbionts of aphids.</title>
        <authorList>
            <person name="Degnan P.H."/>
            <person name="Leonardo T.E."/>
            <person name="Cass B.N."/>
            <person name="Hurwitz B."/>
            <person name="Stern D."/>
            <person name="Gibbs R.A."/>
            <person name="Richards S."/>
            <person name="Moran N.A."/>
        </authorList>
    </citation>
    <scope>NUCLEOTIDE SEQUENCE [LARGE SCALE GENOMIC DNA]</scope>
    <source>
        <strain evidence="1">LSR1</strain>
    </source>
</reference>
<proteinExistence type="predicted"/>
<accession>E0WUV8</accession>
<name>E0WUV8_9ENTR</name>
<keyword evidence="2" id="KW-1185">Reference proteome</keyword>
<dbReference type="AlphaFoldDB" id="E0WUV8"/>
<sequence>MPYPKSALLMLSLPRKYDPQLISRLDSYRMNRMGTMGRIEKIITSHYESLKRDIAYYLQERHPERKESYPENTMGIVINKADEQVKIMIDSFERTWGYLQRRFLSR</sequence>
<dbReference type="Proteomes" id="UP000005726">
    <property type="component" value="Unassembled WGS sequence"/>
</dbReference>
<dbReference type="EMBL" id="GL379711">
    <property type="protein sequence ID" value="EFL91197.1"/>
    <property type="molecule type" value="Genomic_DNA"/>
</dbReference>